<reference evidence="7" key="2">
    <citation type="journal article" date="2021" name="Microbiol. Resour. Announc.">
        <title>Complete Genome Sequence of Polycladomyces abyssicola JIR-001T, Isolated from Hemipelagic Sediment in Deep Seawater.</title>
        <authorList>
            <person name="Tsubouchi T."/>
            <person name="Kaneko Y."/>
        </authorList>
    </citation>
    <scope>NUCLEOTIDE SEQUENCE</scope>
    <source>
        <strain evidence="7">JIR-001</strain>
    </source>
</reference>
<dbReference type="AlphaFoldDB" id="A0A8D5ZJ84"/>
<keyword evidence="5 6" id="KW-0472">Membrane</keyword>
<evidence type="ECO:0000313" key="7">
    <source>
        <dbReference type="EMBL" id="BCU80264.1"/>
    </source>
</evidence>
<evidence type="ECO:0000256" key="6">
    <source>
        <dbReference type="SAM" id="Phobius"/>
    </source>
</evidence>
<evidence type="ECO:0000256" key="1">
    <source>
        <dbReference type="ARBA" id="ARBA00004141"/>
    </source>
</evidence>
<dbReference type="Pfam" id="PF03239">
    <property type="entry name" value="FTR1"/>
    <property type="match status" value="1"/>
</dbReference>
<evidence type="ECO:0000313" key="8">
    <source>
        <dbReference type="Proteomes" id="UP000677436"/>
    </source>
</evidence>
<name>A0A8D5ZJ84_9BACL</name>
<feature type="transmembrane region" description="Helical" evidence="6">
    <location>
        <begin position="274"/>
        <end position="290"/>
    </location>
</feature>
<comment type="subcellular location">
    <subcellularLocation>
        <location evidence="1">Membrane</location>
        <topology evidence="1">Multi-pass membrane protein</topology>
    </subcellularLocation>
</comment>
<feature type="transmembrane region" description="Helical" evidence="6">
    <location>
        <begin position="12"/>
        <end position="34"/>
    </location>
</feature>
<dbReference type="Proteomes" id="UP000677436">
    <property type="component" value="Chromosome"/>
</dbReference>
<feature type="transmembrane region" description="Helical" evidence="6">
    <location>
        <begin position="117"/>
        <end position="136"/>
    </location>
</feature>
<dbReference type="PANTHER" id="PTHR31632">
    <property type="entry name" value="IRON TRANSPORTER FTH1"/>
    <property type="match status" value="1"/>
</dbReference>
<evidence type="ECO:0000256" key="5">
    <source>
        <dbReference type="ARBA" id="ARBA00023136"/>
    </source>
</evidence>
<gene>
    <name evidence="7" type="ORF">JIR001_00470</name>
</gene>
<organism evidence="7 8">
    <name type="scientific">Polycladomyces abyssicola</name>
    <dbReference type="NCBI Taxonomy" id="1125966"/>
    <lineage>
        <taxon>Bacteria</taxon>
        <taxon>Bacillati</taxon>
        <taxon>Bacillota</taxon>
        <taxon>Bacilli</taxon>
        <taxon>Bacillales</taxon>
        <taxon>Thermoactinomycetaceae</taxon>
        <taxon>Polycladomyces</taxon>
    </lineage>
</organism>
<feature type="transmembrane region" description="Helical" evidence="6">
    <location>
        <begin position="156"/>
        <end position="176"/>
    </location>
</feature>
<proteinExistence type="inferred from homology"/>
<dbReference type="EMBL" id="AP024601">
    <property type="protein sequence ID" value="BCU80264.1"/>
    <property type="molecule type" value="Genomic_DNA"/>
</dbReference>
<comment type="similarity">
    <text evidence="2">Belongs to the oxidase-dependent Fe transporter (OFeT) (TC 9.A.10.1) family.</text>
</comment>
<evidence type="ECO:0000256" key="4">
    <source>
        <dbReference type="ARBA" id="ARBA00022989"/>
    </source>
</evidence>
<keyword evidence="4 6" id="KW-1133">Transmembrane helix</keyword>
<dbReference type="PANTHER" id="PTHR31632:SF2">
    <property type="entry name" value="PLASMA MEMBRANE IRON PERMEASE"/>
    <property type="match status" value="1"/>
</dbReference>
<feature type="transmembrane region" description="Helical" evidence="6">
    <location>
        <begin position="78"/>
        <end position="97"/>
    </location>
</feature>
<dbReference type="KEGG" id="pabs:JIR001_00470"/>
<feature type="transmembrane region" description="Helical" evidence="6">
    <location>
        <begin position="46"/>
        <end position="66"/>
    </location>
</feature>
<evidence type="ECO:0008006" key="9">
    <source>
        <dbReference type="Google" id="ProtNLM"/>
    </source>
</evidence>
<protein>
    <recommendedName>
        <fullName evidence="9">Iron permease</fullName>
    </recommendedName>
</protein>
<dbReference type="InterPro" id="IPR004923">
    <property type="entry name" value="FTR1/Fip1/EfeU"/>
</dbReference>
<reference evidence="7" key="1">
    <citation type="journal article" date="2013" name="Int. J. Syst. Evol. Microbiol.">
        <title>Polycladomyces abyssicola gen. nov., sp. nov., a thermophilic filamentous bacterium isolated from hemipelagic sediment.</title>
        <authorList>
            <person name="Tsubouchi T."/>
            <person name="Shimane Y."/>
            <person name="Mori K."/>
            <person name="Usui K."/>
            <person name="Hiraki T."/>
            <person name="Tame A."/>
            <person name="Uematsu K."/>
            <person name="Maruyama T."/>
            <person name="Hatada Y."/>
        </authorList>
    </citation>
    <scope>NUCLEOTIDE SEQUENCE</scope>
    <source>
        <strain evidence="7">JIR-001</strain>
    </source>
</reference>
<feature type="transmembrane region" description="Helical" evidence="6">
    <location>
        <begin position="188"/>
        <end position="209"/>
    </location>
</feature>
<keyword evidence="3 6" id="KW-0812">Transmembrane</keyword>
<keyword evidence="8" id="KW-1185">Reference proteome</keyword>
<sequence>MDTLAGSLDVQAFLITFREVLEALLIVGLITSYLKRVGASHFNKWVWTGAGAAVVASFFVALLFQVVLTGFQVMGSEIYLKITIMLISSVLLTQMVLWMADQSKGIKGRLESKLSDILTTGSVIGMIIHAFLVVVREGVETVFFFAGISGGQIDKAITSWGALFGVAVAGVVSYLFFRGAMRFSLQTFFRVTGAMIVLIAAGLLVQAIGMMQDIGLMKSAMPHVYNLDWLMPEHPVDEAHYVREHGTHPLISGNVGIFFKTLLGYSHSPSIEQILAYLGYFAVVFSWVRFKRRVVAPSATIRTEQTVAVRKNGDVSHASDSTEASRQYGQSAAVVRRANWG</sequence>
<evidence type="ECO:0000256" key="3">
    <source>
        <dbReference type="ARBA" id="ARBA00022692"/>
    </source>
</evidence>
<accession>A0A8D5ZJ84</accession>
<dbReference type="GO" id="GO:0015093">
    <property type="term" value="F:ferrous iron transmembrane transporter activity"/>
    <property type="evidence" value="ECO:0007669"/>
    <property type="project" value="TreeGrafter"/>
</dbReference>
<evidence type="ECO:0000256" key="2">
    <source>
        <dbReference type="ARBA" id="ARBA00008333"/>
    </source>
</evidence>
<dbReference type="GO" id="GO:0033573">
    <property type="term" value="C:high-affinity iron permease complex"/>
    <property type="evidence" value="ECO:0007669"/>
    <property type="project" value="InterPro"/>
</dbReference>